<dbReference type="EMBL" id="LSBH01000002">
    <property type="protein sequence ID" value="OAQ84314.1"/>
    <property type="molecule type" value="Genomic_DNA"/>
</dbReference>
<dbReference type="Proteomes" id="UP000078240">
    <property type="component" value="Unassembled WGS sequence"/>
</dbReference>
<name>A0A179HP31_PURLI</name>
<accession>A0A179HP31</accession>
<evidence type="ECO:0000313" key="4">
    <source>
        <dbReference type="Proteomes" id="UP000078340"/>
    </source>
</evidence>
<evidence type="ECO:0000313" key="2">
    <source>
        <dbReference type="EMBL" id="OAQ84314.1"/>
    </source>
</evidence>
<evidence type="ECO:0000256" key="1">
    <source>
        <dbReference type="SAM" id="MobiDB-lite"/>
    </source>
</evidence>
<dbReference type="EMBL" id="LSBI01000004">
    <property type="protein sequence ID" value="OAQ91103.1"/>
    <property type="molecule type" value="Genomic_DNA"/>
</dbReference>
<feature type="compositionally biased region" description="Polar residues" evidence="1">
    <location>
        <begin position="83"/>
        <end position="93"/>
    </location>
</feature>
<comment type="caution">
    <text evidence="3">The sequence shown here is derived from an EMBL/GenBank/DDBJ whole genome shotgun (WGS) entry which is preliminary data.</text>
</comment>
<organism evidence="3 4">
    <name type="scientific">Purpureocillium lilacinum</name>
    <name type="common">Paecilomyces lilacinus</name>
    <dbReference type="NCBI Taxonomy" id="33203"/>
    <lineage>
        <taxon>Eukaryota</taxon>
        <taxon>Fungi</taxon>
        <taxon>Dikarya</taxon>
        <taxon>Ascomycota</taxon>
        <taxon>Pezizomycotina</taxon>
        <taxon>Sordariomycetes</taxon>
        <taxon>Hypocreomycetidae</taxon>
        <taxon>Hypocreales</taxon>
        <taxon>Ophiocordycipitaceae</taxon>
        <taxon>Purpureocillium</taxon>
    </lineage>
</organism>
<evidence type="ECO:0000313" key="3">
    <source>
        <dbReference type="EMBL" id="OAQ91103.1"/>
    </source>
</evidence>
<proteinExistence type="predicted"/>
<feature type="region of interest" description="Disordered" evidence="1">
    <location>
        <begin position="73"/>
        <end position="93"/>
    </location>
</feature>
<dbReference type="AlphaFoldDB" id="A0A179HP31"/>
<reference evidence="3 4" key="1">
    <citation type="submission" date="2016-02" db="EMBL/GenBank/DDBJ databases">
        <title>Biosynthesis of antibiotic leucinostatins and their inhibition on Phytophthora in bio-control Purpureocillium lilacinum.</title>
        <authorList>
            <person name="Wang G."/>
            <person name="Liu Z."/>
            <person name="Lin R."/>
            <person name="Li E."/>
            <person name="Mao Z."/>
            <person name="Ling J."/>
            <person name="Yin W."/>
            <person name="Xie B."/>
        </authorList>
    </citation>
    <scope>NUCLEOTIDE SEQUENCE [LARGE SCALE GENOMIC DNA]</scope>
    <source>
        <strain evidence="2">PLBJ-1</strain>
        <strain evidence="3">PLFJ-1</strain>
    </source>
</reference>
<protein>
    <submittedName>
        <fullName evidence="3">Uncharacterized protein</fullName>
    </submittedName>
</protein>
<dbReference type="Proteomes" id="UP000078340">
    <property type="component" value="Unassembled WGS sequence"/>
</dbReference>
<sequence length="93" mass="9761">MRLLAPSGYCTWASRWAGSSKAGQPGLRASSARTRQGMALWHPKGPICRRDAVGQRAALRASEKGKMTSCAFMRGGRPANPGEPSSSQSATAA</sequence>
<gene>
    <name evidence="2" type="ORF">VFPBJ_03082</name>
    <name evidence="3" type="ORF">VFPFJ_05262</name>
</gene>